<dbReference type="Proteomes" id="UP000013909">
    <property type="component" value="Unassembled WGS sequence"/>
</dbReference>
<evidence type="ECO:0000313" key="1">
    <source>
        <dbReference type="EMBL" id="EON77573.1"/>
    </source>
</evidence>
<dbReference type="RefSeq" id="WP_010854114.1">
    <property type="nucleotide sequence ID" value="NZ_AQHR01000051.1"/>
</dbReference>
<evidence type="ECO:0000313" key="2">
    <source>
        <dbReference type="Proteomes" id="UP000013909"/>
    </source>
</evidence>
<comment type="caution">
    <text evidence="1">The sequence shown here is derived from an EMBL/GenBank/DDBJ whole genome shotgun (WGS) entry which is preliminary data.</text>
</comment>
<organism evidence="1 2">
    <name type="scientific">Lunatimonas lonarensis</name>
    <dbReference type="NCBI Taxonomy" id="1232681"/>
    <lineage>
        <taxon>Bacteria</taxon>
        <taxon>Pseudomonadati</taxon>
        <taxon>Bacteroidota</taxon>
        <taxon>Cytophagia</taxon>
        <taxon>Cytophagales</taxon>
        <taxon>Cyclobacteriaceae</taxon>
    </lineage>
</organism>
<protein>
    <submittedName>
        <fullName evidence="1">Uncharacterized protein</fullName>
    </submittedName>
</protein>
<keyword evidence="2" id="KW-1185">Reference proteome</keyword>
<accession>R7ZU47</accession>
<dbReference type="EMBL" id="AQHR01000051">
    <property type="protein sequence ID" value="EON77573.1"/>
    <property type="molecule type" value="Genomic_DNA"/>
</dbReference>
<name>R7ZU47_9BACT</name>
<sequence length="46" mass="5170">MTNLALWGLDLNQCRGLSDAVIREVRALMDGEWACQVYGRSPIAFE</sequence>
<gene>
    <name evidence="1" type="ORF">ADIS_1976</name>
</gene>
<dbReference type="AlphaFoldDB" id="R7ZU47"/>
<reference evidence="1 2" key="1">
    <citation type="submission" date="2013-02" db="EMBL/GenBank/DDBJ databases">
        <title>A novel strain isolated from Lonar lake, Maharashtra, India.</title>
        <authorList>
            <person name="Singh A."/>
        </authorList>
    </citation>
    <scope>NUCLEOTIDE SEQUENCE [LARGE SCALE GENOMIC DNA]</scope>
    <source>
        <strain evidence="1 2">AK24</strain>
    </source>
</reference>
<proteinExistence type="predicted"/>
<dbReference type="STRING" id="1232681.ADIS_1976"/>